<proteinExistence type="predicted"/>
<organism evidence="1 2">
    <name type="scientific">Staurois parvus</name>
    <dbReference type="NCBI Taxonomy" id="386267"/>
    <lineage>
        <taxon>Eukaryota</taxon>
        <taxon>Metazoa</taxon>
        <taxon>Chordata</taxon>
        <taxon>Craniata</taxon>
        <taxon>Vertebrata</taxon>
        <taxon>Euteleostomi</taxon>
        <taxon>Amphibia</taxon>
        <taxon>Batrachia</taxon>
        <taxon>Anura</taxon>
        <taxon>Neobatrachia</taxon>
        <taxon>Ranoidea</taxon>
        <taxon>Ranidae</taxon>
        <taxon>Staurois</taxon>
    </lineage>
</organism>
<gene>
    <name evidence="1" type="ORF">SPARVUS_LOCUS11930727</name>
</gene>
<evidence type="ECO:0000313" key="1">
    <source>
        <dbReference type="EMBL" id="CAI9595742.1"/>
    </source>
</evidence>
<name>A0ABN9FFP7_9NEOB</name>
<protein>
    <submittedName>
        <fullName evidence="1">Uncharacterized protein</fullName>
    </submittedName>
</protein>
<keyword evidence="2" id="KW-1185">Reference proteome</keyword>
<dbReference type="EMBL" id="CATNWA010016829">
    <property type="protein sequence ID" value="CAI9595742.1"/>
    <property type="molecule type" value="Genomic_DNA"/>
</dbReference>
<reference evidence="1" key="1">
    <citation type="submission" date="2023-05" db="EMBL/GenBank/DDBJ databases">
        <authorList>
            <person name="Stuckert A."/>
        </authorList>
    </citation>
    <scope>NUCLEOTIDE SEQUENCE</scope>
</reference>
<sequence>MFYTVFIVPPSPPRLWRGCLSSERRREDLSCTYPLGGAVLQKPETGSCKTELGFTMRLGAQVHRSPQRNFSSHLARGSFKP</sequence>
<comment type="caution">
    <text evidence="1">The sequence shown here is derived from an EMBL/GenBank/DDBJ whole genome shotgun (WGS) entry which is preliminary data.</text>
</comment>
<feature type="non-terminal residue" evidence="1">
    <location>
        <position position="81"/>
    </location>
</feature>
<evidence type="ECO:0000313" key="2">
    <source>
        <dbReference type="Proteomes" id="UP001162483"/>
    </source>
</evidence>
<accession>A0ABN9FFP7</accession>
<dbReference type="Proteomes" id="UP001162483">
    <property type="component" value="Unassembled WGS sequence"/>
</dbReference>